<dbReference type="Gene3D" id="1.10.10.160">
    <property type="match status" value="1"/>
</dbReference>
<dbReference type="InterPro" id="IPR014016">
    <property type="entry name" value="UvrD-like_ATP-bd"/>
</dbReference>
<dbReference type="InterPro" id="IPR014017">
    <property type="entry name" value="DNA_helicase_UvrD-like_C"/>
</dbReference>
<evidence type="ECO:0000256" key="1">
    <source>
        <dbReference type="ARBA" id="ARBA00022741"/>
    </source>
</evidence>
<dbReference type="STRING" id="573321.SAMN04488505_107119"/>
<accession>A0A1H8CHJ8</accession>
<keyword evidence="3 5" id="KW-0347">Helicase</keyword>
<evidence type="ECO:0000259" key="7">
    <source>
        <dbReference type="PROSITE" id="PS51217"/>
    </source>
</evidence>
<dbReference type="CDD" id="cd18807">
    <property type="entry name" value="SF1_C_UvrD"/>
    <property type="match status" value="1"/>
</dbReference>
<dbReference type="SUPFAM" id="SSF52540">
    <property type="entry name" value="P-loop containing nucleoside triphosphate hydrolases"/>
    <property type="match status" value="1"/>
</dbReference>
<dbReference type="Pfam" id="PF00580">
    <property type="entry name" value="UvrD-helicase"/>
    <property type="match status" value="1"/>
</dbReference>
<name>A0A1H8CHJ8_9BACT</name>
<keyword evidence="9" id="KW-1185">Reference proteome</keyword>
<dbReference type="InterPro" id="IPR027417">
    <property type="entry name" value="P-loop_NTPase"/>
</dbReference>
<gene>
    <name evidence="8" type="ORF">SAMN04488505_107119</name>
</gene>
<dbReference type="Gene3D" id="3.40.50.300">
    <property type="entry name" value="P-loop containing nucleotide triphosphate hydrolases"/>
    <property type="match status" value="2"/>
</dbReference>
<dbReference type="RefSeq" id="WP_089918077.1">
    <property type="nucleotide sequence ID" value="NZ_FOBB01000007.1"/>
</dbReference>
<dbReference type="SUPFAM" id="SSF89550">
    <property type="entry name" value="PHP domain-like"/>
    <property type="match status" value="1"/>
</dbReference>
<evidence type="ECO:0000256" key="3">
    <source>
        <dbReference type="ARBA" id="ARBA00022806"/>
    </source>
</evidence>
<dbReference type="CDD" id="cd17932">
    <property type="entry name" value="DEXQc_UvrD"/>
    <property type="match status" value="1"/>
</dbReference>
<dbReference type="Proteomes" id="UP000198984">
    <property type="component" value="Unassembled WGS sequence"/>
</dbReference>
<evidence type="ECO:0000256" key="2">
    <source>
        <dbReference type="ARBA" id="ARBA00022801"/>
    </source>
</evidence>
<reference evidence="8 9" key="1">
    <citation type="submission" date="2016-10" db="EMBL/GenBank/DDBJ databases">
        <authorList>
            <person name="de Groot N.N."/>
        </authorList>
    </citation>
    <scope>NUCLEOTIDE SEQUENCE [LARGE SCALE GENOMIC DNA]</scope>
    <source>
        <strain evidence="8 9">DSM 21039</strain>
    </source>
</reference>
<dbReference type="GO" id="GO:0016787">
    <property type="term" value="F:hydrolase activity"/>
    <property type="evidence" value="ECO:0007669"/>
    <property type="project" value="UniProtKB-UniRule"/>
</dbReference>
<feature type="binding site" evidence="5">
    <location>
        <begin position="482"/>
        <end position="489"/>
    </location>
    <ligand>
        <name>ATP</name>
        <dbReference type="ChEBI" id="CHEBI:30616"/>
    </ligand>
</feature>
<dbReference type="PANTHER" id="PTHR40084">
    <property type="entry name" value="PHOSPHOHYDROLASE, PHP FAMILY"/>
    <property type="match status" value="1"/>
</dbReference>
<evidence type="ECO:0000256" key="4">
    <source>
        <dbReference type="ARBA" id="ARBA00022840"/>
    </source>
</evidence>
<feature type="domain" description="UvrD-like helicase ATP-binding" evidence="6">
    <location>
        <begin position="461"/>
        <end position="719"/>
    </location>
</feature>
<keyword evidence="1 5" id="KW-0547">Nucleotide-binding</keyword>
<evidence type="ECO:0000259" key="6">
    <source>
        <dbReference type="PROSITE" id="PS51198"/>
    </source>
</evidence>
<evidence type="ECO:0000313" key="8">
    <source>
        <dbReference type="EMBL" id="SEM94525.1"/>
    </source>
</evidence>
<dbReference type="PROSITE" id="PS51217">
    <property type="entry name" value="UVRD_HELICASE_CTER"/>
    <property type="match status" value="1"/>
</dbReference>
<evidence type="ECO:0000313" key="9">
    <source>
        <dbReference type="Proteomes" id="UP000198984"/>
    </source>
</evidence>
<dbReference type="Pfam" id="PF13361">
    <property type="entry name" value="UvrD_C"/>
    <property type="match status" value="2"/>
</dbReference>
<feature type="domain" description="UvrD-like helicase C-terminal" evidence="7">
    <location>
        <begin position="720"/>
        <end position="988"/>
    </location>
</feature>
<keyword evidence="2 5" id="KW-0378">Hydrolase</keyword>
<dbReference type="OrthoDB" id="9810135at2"/>
<dbReference type="EMBL" id="FOBB01000007">
    <property type="protein sequence ID" value="SEM94525.1"/>
    <property type="molecule type" value="Genomic_DNA"/>
</dbReference>
<dbReference type="GO" id="GO:0004386">
    <property type="term" value="F:helicase activity"/>
    <property type="evidence" value="ECO:0007669"/>
    <property type="project" value="UniProtKB-UniRule"/>
</dbReference>
<dbReference type="PANTHER" id="PTHR40084:SF1">
    <property type="entry name" value="PHOSPHOTRANSFERASE"/>
    <property type="match status" value="1"/>
</dbReference>
<sequence>MFYIADLHIHSHYSRATSKDLNLETLYQWARVKGIHVVGTGDFTHPQWFKELQEKLEPDGNGLFRLKNPPATPALPGMKVQDIDVRFCLTSEISSIYKYGDKVRKNHNLVYAPDFETVARINAKLSTIGNLASDGRPILGLPSRDLLEIVLAASDQAYLVPAHVWTPWFSTLGSRGGYDSIDECFRDLSGHIFAIETGLSSDPAMNWQWSALDRFTLISSSDAHSPQKLGREANLFDTERSYEGLFNALKTQKGFLGTYEFFPEEGKYHHDGHRKCGISWLPEESVQHNCLCPQCGEPLTIGVLHRIQKLSDRAAPQRPEGAASFDYIIPLPEILSEIKGSGPDSKAVQQLFHQTISTFGNEFNVLKEVPVEDLNKQGGPVLAEAIRRMRAQEVKPVPGYDGLYGVIKIFEEGEVKNLSGQLYLLGGQEAPAVKNKKGTFAGATAAVQAFSPVLKAVNAPLQLNPAQEQVKAALRGAVLVTAGPGTGKTSTLIQWISQQVTSGQAAPCQVLAITFTQKAAAEIKERLTHTVGDDVRPMRVGTFHAIAYRMLQDHYPGLDTVYDEESRLSIIRFLFPELKESDSKKLCEALANLFELQDSSGFPNIHSYAERYCDYVQQQHAVDISHILTQVTDSWKKEPAWLEQYRQQVQAIAVDEFQDINTLQYTFIQLLGAGKNILAIGDPDQAIYGFRGSDVKLFFRFAAEFNAQQISLTQNYRSTRTILEAAGQVIQHNTIRSGLQVEPTKHQGPRIKVYNAPDALQEAKYIIREIEKHVGGFHQLTSGVAHKGGYVFSDIAILFRTHAVGKELLTLLQQSDIPVHLSDGKALLAHAPFSVIADILRIYLHPGDMVALHGVLHYALGWEKQEIRTYLSQLHTKQQDWRVHAPTAISKKAKDNFGLWQTFYEQLPDVLLQRGAGGAVQAICRQYLPDGFLKEDQLLKKATIITLAKEAQADVHRFLEDTTLSVHTTTGQQQAYGIHLLTFHAAKGLEFPVVFIAGAEKGITPSGRQDTDMEEERRLFYVAVTRAKEELHITHAATRILYGKEQQQEISPFVNDIPGELREAVKAAAKKEKSKTGEDQLSLF</sequence>
<dbReference type="GO" id="GO:0140097">
    <property type="term" value="F:catalytic activity, acting on DNA"/>
    <property type="evidence" value="ECO:0007669"/>
    <property type="project" value="UniProtKB-ARBA"/>
</dbReference>
<dbReference type="Gene3D" id="3.20.20.140">
    <property type="entry name" value="Metal-dependent hydrolases"/>
    <property type="match status" value="1"/>
</dbReference>
<proteinExistence type="predicted"/>
<keyword evidence="4 5" id="KW-0067">ATP-binding</keyword>
<dbReference type="InterPro" id="IPR016195">
    <property type="entry name" value="Pol/histidinol_Pase-like"/>
</dbReference>
<dbReference type="PROSITE" id="PS51198">
    <property type="entry name" value="UVRD_HELICASE_ATP_BIND"/>
    <property type="match status" value="1"/>
</dbReference>
<dbReference type="CDD" id="cd19067">
    <property type="entry name" value="PfuEndoQ-like"/>
    <property type="match status" value="1"/>
</dbReference>
<dbReference type="AlphaFoldDB" id="A0A1H8CHJ8"/>
<dbReference type="InterPro" id="IPR013986">
    <property type="entry name" value="DExx_box_DNA_helicase_dom_sf"/>
</dbReference>
<protein>
    <submittedName>
        <fullName evidence="8">TIGR00375 family protein</fullName>
    </submittedName>
</protein>
<organism evidence="8 9">
    <name type="scientific">Chitinophaga rupis</name>
    <dbReference type="NCBI Taxonomy" id="573321"/>
    <lineage>
        <taxon>Bacteria</taxon>
        <taxon>Pseudomonadati</taxon>
        <taxon>Bacteroidota</taxon>
        <taxon>Chitinophagia</taxon>
        <taxon>Chitinophagales</taxon>
        <taxon>Chitinophagaceae</taxon>
        <taxon>Chitinophaga</taxon>
    </lineage>
</organism>
<dbReference type="GO" id="GO:0005524">
    <property type="term" value="F:ATP binding"/>
    <property type="evidence" value="ECO:0007669"/>
    <property type="project" value="UniProtKB-UniRule"/>
</dbReference>
<evidence type="ECO:0000256" key="5">
    <source>
        <dbReference type="PROSITE-ProRule" id="PRU00560"/>
    </source>
</evidence>
<dbReference type="Gene3D" id="1.10.486.10">
    <property type="entry name" value="PCRA, domain 4"/>
    <property type="match status" value="1"/>
</dbReference>